<dbReference type="InterPro" id="IPR005564">
    <property type="entry name" value="Major_capsid_GpE"/>
</dbReference>
<evidence type="ECO:0008006" key="3">
    <source>
        <dbReference type="Google" id="ProtNLM"/>
    </source>
</evidence>
<dbReference type="EMBL" id="CP049216">
    <property type="protein sequence ID" value="QTG12349.1"/>
    <property type="molecule type" value="Genomic_DNA"/>
</dbReference>
<proteinExistence type="predicted"/>
<dbReference type="Gene3D" id="3.30.1930.10">
    <property type="entry name" value="capsid protein of prophage domain"/>
    <property type="match status" value="1"/>
</dbReference>
<name>A0AAJ4MZB8_AGRTU</name>
<reference evidence="1" key="1">
    <citation type="submission" date="2020-02" db="EMBL/GenBank/DDBJ databases">
        <title>Unexpected conservation and global transmission of agrobacterial virulence plasmids.</title>
        <authorList>
            <person name="Weisberg A.J."/>
            <person name="Davis E.W. II"/>
            <person name="Tabima J.R."/>
            <person name="Belcher M.S."/>
            <person name="Miller M."/>
            <person name="Kuo C.-H."/>
            <person name="Loper J.E."/>
            <person name="Grunwald N.J."/>
            <person name="Putnam M.L."/>
            <person name="Chang J.H."/>
        </authorList>
    </citation>
    <scope>NUCLEOTIDE SEQUENCE</scope>
    <source>
        <strain evidence="1">Q15/94</strain>
    </source>
</reference>
<evidence type="ECO:0000313" key="2">
    <source>
        <dbReference type="Proteomes" id="UP000663946"/>
    </source>
</evidence>
<protein>
    <recommendedName>
        <fullName evidence="3">Major capsid protein</fullName>
    </recommendedName>
</protein>
<sequence>MAIELWTPNDLFMLRNDPRMDALPSWILDTYFGETFYSEDDEIRFADLPEADRYLAPFVLPYEQGKPLDIRHGESISAFAPPYIKLKNAVRPEDARNLKPSEIFRNGGQRPTLAQRFDMRVTEIVERHLRAIRVREIWMAARAFIDAKVQIDYDRDQGAANPSVLLDFGRDPGQTIVKTDDFWSDPATDIIGDVEAWANTMVRALRGGAPTILLVGAQVAPFFRNNAGIKDMLDTRYRGGESVTFDRGIQIREQPMTRIGQLSNNIEVWMYKDTVDIPNGAGGKTKIDLFNEKDIMLIAPGATGVRCYGAIYDTKAIEAGLQNSDIFQKMFETDDPGEKFVLSQSSPLPIPLYPNRTLKARVLA</sequence>
<dbReference type="Proteomes" id="UP000663946">
    <property type="component" value="Chromosome 1"/>
</dbReference>
<accession>A0AAJ4MZB8</accession>
<gene>
    <name evidence="1" type="ORF">G6M86_03430</name>
</gene>
<dbReference type="Gene3D" id="3.15.30.10">
    <property type="entry name" value="putative capsid protein of prophage domain like"/>
    <property type="match status" value="1"/>
</dbReference>
<dbReference type="RefSeq" id="WP_333721818.1">
    <property type="nucleotide sequence ID" value="NZ_CP049216.1"/>
</dbReference>
<organism evidence="1 2">
    <name type="scientific">Agrobacterium tumefaciens</name>
    <dbReference type="NCBI Taxonomy" id="358"/>
    <lineage>
        <taxon>Bacteria</taxon>
        <taxon>Pseudomonadati</taxon>
        <taxon>Pseudomonadota</taxon>
        <taxon>Alphaproteobacteria</taxon>
        <taxon>Hyphomicrobiales</taxon>
        <taxon>Rhizobiaceae</taxon>
        <taxon>Rhizobium/Agrobacterium group</taxon>
        <taxon>Agrobacterium</taxon>
        <taxon>Agrobacterium tumefaciens complex</taxon>
    </lineage>
</organism>
<evidence type="ECO:0000313" key="1">
    <source>
        <dbReference type="EMBL" id="QTG12349.1"/>
    </source>
</evidence>
<dbReference type="Pfam" id="PF03864">
    <property type="entry name" value="Phage_cap_E"/>
    <property type="match status" value="1"/>
</dbReference>
<dbReference type="AlphaFoldDB" id="A0AAJ4MZB8"/>